<evidence type="ECO:0000313" key="7">
    <source>
        <dbReference type="EMBL" id="KAL0069822.1"/>
    </source>
</evidence>
<dbReference type="EMBL" id="JBBXMP010000010">
    <property type="protein sequence ID" value="KAL0069822.1"/>
    <property type="molecule type" value="Genomic_DNA"/>
</dbReference>
<dbReference type="Proteomes" id="UP001437256">
    <property type="component" value="Unassembled WGS sequence"/>
</dbReference>
<evidence type="ECO:0000256" key="4">
    <source>
        <dbReference type="ARBA" id="ARBA00023136"/>
    </source>
</evidence>
<comment type="caution">
    <text evidence="7">The sequence shown here is derived from an EMBL/GenBank/DDBJ whole genome shotgun (WGS) entry which is preliminary data.</text>
</comment>
<feature type="transmembrane region" description="Helical" evidence="6">
    <location>
        <begin position="14"/>
        <end position="32"/>
    </location>
</feature>
<protein>
    <submittedName>
        <fullName evidence="7">Vacuolar membrane transporter</fullName>
    </submittedName>
</protein>
<feature type="transmembrane region" description="Helical" evidence="6">
    <location>
        <begin position="211"/>
        <end position="229"/>
    </location>
</feature>
<feature type="transmembrane region" description="Helical" evidence="6">
    <location>
        <begin position="44"/>
        <end position="65"/>
    </location>
</feature>
<keyword evidence="4 6" id="KW-0472">Membrane</keyword>
<evidence type="ECO:0000256" key="6">
    <source>
        <dbReference type="SAM" id="Phobius"/>
    </source>
</evidence>
<keyword evidence="2 6" id="KW-0812">Transmembrane</keyword>
<organism evidence="7 8">
    <name type="scientific">Marasmius tenuissimus</name>
    <dbReference type="NCBI Taxonomy" id="585030"/>
    <lineage>
        <taxon>Eukaryota</taxon>
        <taxon>Fungi</taxon>
        <taxon>Dikarya</taxon>
        <taxon>Basidiomycota</taxon>
        <taxon>Agaricomycotina</taxon>
        <taxon>Agaricomycetes</taxon>
        <taxon>Agaricomycetidae</taxon>
        <taxon>Agaricales</taxon>
        <taxon>Marasmiineae</taxon>
        <taxon>Marasmiaceae</taxon>
        <taxon>Marasmius</taxon>
    </lineage>
</organism>
<evidence type="ECO:0000256" key="2">
    <source>
        <dbReference type="ARBA" id="ARBA00022692"/>
    </source>
</evidence>
<dbReference type="PANTHER" id="PTHR16201">
    <property type="entry name" value="SEVEN TRANSMEMBRANE PROTEIN 1-RELATED"/>
    <property type="match status" value="1"/>
</dbReference>
<gene>
    <name evidence="7" type="primary">RTC2</name>
    <name evidence="7" type="ORF">AAF712_003092</name>
</gene>
<evidence type="ECO:0000256" key="3">
    <source>
        <dbReference type="ARBA" id="ARBA00022989"/>
    </source>
</evidence>
<feature type="transmembrane region" description="Helical" evidence="6">
    <location>
        <begin position="71"/>
        <end position="92"/>
    </location>
</feature>
<feature type="transmembrane region" description="Helical" evidence="6">
    <location>
        <begin position="139"/>
        <end position="159"/>
    </location>
</feature>
<evidence type="ECO:0000256" key="5">
    <source>
        <dbReference type="SAM" id="MobiDB-lite"/>
    </source>
</evidence>
<keyword evidence="3 6" id="KW-1133">Transmembrane helix</keyword>
<dbReference type="InterPro" id="IPR051415">
    <property type="entry name" value="LAAT-1"/>
</dbReference>
<evidence type="ECO:0000256" key="1">
    <source>
        <dbReference type="ARBA" id="ARBA00004141"/>
    </source>
</evidence>
<accession>A0ABR3AB86</accession>
<proteinExistence type="predicted"/>
<dbReference type="InterPro" id="IPR006603">
    <property type="entry name" value="PQ-loop_rpt"/>
</dbReference>
<dbReference type="SMART" id="SM00679">
    <property type="entry name" value="CTNS"/>
    <property type="match status" value="2"/>
</dbReference>
<comment type="subcellular location">
    <subcellularLocation>
        <location evidence="1">Membrane</location>
        <topology evidence="1">Multi-pass membrane protein</topology>
    </subcellularLocation>
</comment>
<sequence>MLSQHPTHDSVSSISGWISIACWVVVYTPQIYENYYLQSGEGLSILFVVIWLAGDLCNAGGAILAHLLPTVIILGIWYTFCDVTLLVQIYYYRWKSRTKPSPFFSPERQEGQESENTPLLSGDRSTQHNESGEGAGSVVLRYTGALLFVLATGTIAWWLSNSTEYREEPTPNIPSSSRVWTIQALGWSSAVLFLGSRIPQITKNFKTRCEGLTPALFFFAMIGNITYVVSICVKSMEKQYLITNASWLAAEAAAGARGRLLHPTNQGRFRHFWNAAPTKNSVDDMDSLPRVKTDRKTAQLYLQSVSNNAMTSPFHFYRTSLSTKVVLEVYCILN</sequence>
<dbReference type="Gene3D" id="1.20.1280.290">
    <property type="match status" value="2"/>
</dbReference>
<dbReference type="Pfam" id="PF04193">
    <property type="entry name" value="PQ-loop"/>
    <property type="match status" value="2"/>
</dbReference>
<feature type="transmembrane region" description="Helical" evidence="6">
    <location>
        <begin position="179"/>
        <end position="199"/>
    </location>
</feature>
<dbReference type="PANTHER" id="PTHR16201:SF44">
    <property type="entry name" value="SEVEN TRANSMEMBRANE PROTEIN 1"/>
    <property type="match status" value="1"/>
</dbReference>
<name>A0ABR3AB86_9AGAR</name>
<evidence type="ECO:0000313" key="8">
    <source>
        <dbReference type="Proteomes" id="UP001437256"/>
    </source>
</evidence>
<keyword evidence="8" id="KW-1185">Reference proteome</keyword>
<feature type="region of interest" description="Disordered" evidence="5">
    <location>
        <begin position="103"/>
        <end position="132"/>
    </location>
</feature>
<reference evidence="7 8" key="1">
    <citation type="submission" date="2024-05" db="EMBL/GenBank/DDBJ databases">
        <title>A draft genome resource for the thread blight pathogen Marasmius tenuissimus strain MS-2.</title>
        <authorList>
            <person name="Yulfo-Soto G.E."/>
            <person name="Baruah I.K."/>
            <person name="Amoako-Attah I."/>
            <person name="Bukari Y."/>
            <person name="Meinhardt L.W."/>
            <person name="Bailey B.A."/>
            <person name="Cohen S.P."/>
        </authorList>
    </citation>
    <scope>NUCLEOTIDE SEQUENCE [LARGE SCALE GENOMIC DNA]</scope>
    <source>
        <strain evidence="7 8">MS-2</strain>
    </source>
</reference>